<accession>A0A1M4N3D9</accession>
<proteinExistence type="inferred from homology"/>
<evidence type="ECO:0000256" key="1">
    <source>
        <dbReference type="ARBA" id="ARBA00004429"/>
    </source>
</evidence>
<keyword evidence="2" id="KW-0813">Transport</keyword>
<comment type="similarity">
    <text evidence="8">Belongs to the TsuA/YedE (TC 9.B.102) family.</text>
</comment>
<name>A0A1M4N3D9_9RHOB</name>
<feature type="transmembrane region" description="Helical" evidence="9">
    <location>
        <begin position="55"/>
        <end position="76"/>
    </location>
</feature>
<dbReference type="GO" id="GO:0005886">
    <property type="term" value="C:plasma membrane"/>
    <property type="evidence" value="ECO:0007669"/>
    <property type="project" value="UniProtKB-SubCell"/>
</dbReference>
<dbReference type="Pfam" id="PF04143">
    <property type="entry name" value="Sulf_transp"/>
    <property type="match status" value="1"/>
</dbReference>
<keyword evidence="11" id="KW-1185">Reference proteome</keyword>
<evidence type="ECO:0000256" key="9">
    <source>
        <dbReference type="SAM" id="Phobius"/>
    </source>
</evidence>
<feature type="transmembrane region" description="Helical" evidence="9">
    <location>
        <begin position="88"/>
        <end position="111"/>
    </location>
</feature>
<evidence type="ECO:0000256" key="6">
    <source>
        <dbReference type="ARBA" id="ARBA00022989"/>
    </source>
</evidence>
<dbReference type="AlphaFoldDB" id="A0A1M4N3D9"/>
<sequence>MFEQLGLGDITPREASVWLALAVGLLFGLLAEPTRFCFRRAVAGPRTERRSAGGLWLWALGFAILGTQGAVMAGLIDFGGHRYTNTALPILALVFGGLAFGIGMVLTRGCITRLTILSATGNLRALVVMVVFAIVAHATLKGVLAPLRLALGSVTVEPGISTLSDLPGGALVWSLLIAVPALAYGITARIKPITLIAGAIIGLLIPAAWVGTGYVLLDEFDPIALESLAFTAPMADSLFYVIASTAVSPSFGGGVVAGVLVGALVASLIGRRFAWQSFDSPTQMGRYLTGGALMGAGGVLAGGCTIGAGLSGVPTLGLAAIIAILSIAAGGAIAARFVDRTSALGSGYAGSSDTQSLQPAE</sequence>
<keyword evidence="5 9" id="KW-0812">Transmembrane</keyword>
<dbReference type="RefSeq" id="WP_072707143.1">
    <property type="nucleotide sequence ID" value="NZ_FMJB01000055.1"/>
</dbReference>
<dbReference type="EMBL" id="FMJB01000055">
    <property type="protein sequence ID" value="SCM68528.1"/>
    <property type="molecule type" value="Genomic_DNA"/>
</dbReference>
<feature type="transmembrane region" description="Helical" evidence="9">
    <location>
        <begin position="15"/>
        <end position="34"/>
    </location>
</feature>
<evidence type="ECO:0000256" key="2">
    <source>
        <dbReference type="ARBA" id="ARBA00022448"/>
    </source>
</evidence>
<feature type="transmembrane region" description="Helical" evidence="9">
    <location>
        <begin position="166"/>
        <end position="186"/>
    </location>
</feature>
<feature type="transmembrane region" description="Helical" evidence="9">
    <location>
        <begin position="316"/>
        <end position="338"/>
    </location>
</feature>
<evidence type="ECO:0000256" key="4">
    <source>
        <dbReference type="ARBA" id="ARBA00022519"/>
    </source>
</evidence>
<dbReference type="PANTHER" id="PTHR30574">
    <property type="entry name" value="INNER MEMBRANE PROTEIN YEDE"/>
    <property type="match status" value="1"/>
</dbReference>
<feature type="transmembrane region" description="Helical" evidence="9">
    <location>
        <begin position="237"/>
        <end position="266"/>
    </location>
</feature>
<organism evidence="10 11">
    <name type="scientific">Donghicola eburneus</name>
    <dbReference type="NCBI Taxonomy" id="393278"/>
    <lineage>
        <taxon>Bacteria</taxon>
        <taxon>Pseudomonadati</taxon>
        <taxon>Pseudomonadota</taxon>
        <taxon>Alphaproteobacteria</taxon>
        <taxon>Rhodobacterales</taxon>
        <taxon>Roseobacteraceae</taxon>
        <taxon>Donghicola</taxon>
    </lineage>
</organism>
<dbReference type="Proteomes" id="UP000184085">
    <property type="component" value="Unassembled WGS sequence"/>
</dbReference>
<feature type="transmembrane region" description="Helical" evidence="9">
    <location>
        <begin position="123"/>
        <end position="146"/>
    </location>
</feature>
<keyword evidence="4" id="KW-0997">Cell inner membrane</keyword>
<evidence type="ECO:0000313" key="11">
    <source>
        <dbReference type="Proteomes" id="UP000184085"/>
    </source>
</evidence>
<evidence type="ECO:0000256" key="8">
    <source>
        <dbReference type="ARBA" id="ARBA00035655"/>
    </source>
</evidence>
<keyword evidence="7 9" id="KW-0472">Membrane</keyword>
<feature type="transmembrane region" description="Helical" evidence="9">
    <location>
        <begin position="193"/>
        <end position="217"/>
    </location>
</feature>
<feature type="transmembrane region" description="Helical" evidence="9">
    <location>
        <begin position="287"/>
        <end position="310"/>
    </location>
</feature>
<keyword evidence="6 9" id="KW-1133">Transmembrane helix</keyword>
<dbReference type="PANTHER" id="PTHR30574:SF1">
    <property type="entry name" value="SULPHUR TRANSPORT DOMAIN-CONTAINING PROTEIN"/>
    <property type="match status" value="1"/>
</dbReference>
<keyword evidence="3" id="KW-1003">Cell membrane</keyword>
<protein>
    <submittedName>
        <fullName evidence="10">YeeE/YedE family protein</fullName>
    </submittedName>
</protein>
<evidence type="ECO:0000313" key="10">
    <source>
        <dbReference type="EMBL" id="SCM68528.1"/>
    </source>
</evidence>
<gene>
    <name evidence="10" type="ORF">KARMA_2751</name>
</gene>
<evidence type="ECO:0000256" key="7">
    <source>
        <dbReference type="ARBA" id="ARBA00023136"/>
    </source>
</evidence>
<evidence type="ECO:0000256" key="5">
    <source>
        <dbReference type="ARBA" id="ARBA00022692"/>
    </source>
</evidence>
<dbReference type="InterPro" id="IPR007272">
    <property type="entry name" value="Sulf_transp_TsuA/YedE"/>
</dbReference>
<evidence type="ECO:0000256" key="3">
    <source>
        <dbReference type="ARBA" id="ARBA00022475"/>
    </source>
</evidence>
<comment type="subcellular location">
    <subcellularLocation>
        <location evidence="1">Cell inner membrane</location>
        <topology evidence="1">Multi-pass membrane protein</topology>
    </subcellularLocation>
</comment>
<reference evidence="11" key="1">
    <citation type="submission" date="2016-09" db="EMBL/GenBank/DDBJ databases">
        <authorList>
            <person name="Wibberg D."/>
        </authorList>
    </citation>
    <scope>NUCLEOTIDE SEQUENCE [LARGE SCALE GENOMIC DNA]</scope>
</reference>